<comment type="catalytic activity">
    <reaction evidence="1">
        <text>CDP-alpha-D-glucose + D-glucose 6-phosphate = alpha,alpha-trehalose 6-phosphate + CDP + H(+)</text>
        <dbReference type="Rhea" id="RHEA:53884"/>
        <dbReference type="ChEBI" id="CHEBI:15378"/>
        <dbReference type="ChEBI" id="CHEBI:58069"/>
        <dbReference type="ChEBI" id="CHEBI:58429"/>
        <dbReference type="ChEBI" id="CHEBI:61548"/>
        <dbReference type="ChEBI" id="CHEBI:137927"/>
    </reaction>
</comment>
<keyword evidence="8" id="KW-0328">Glycosyltransferase</keyword>
<feature type="compositionally biased region" description="Basic and acidic residues" evidence="7">
    <location>
        <begin position="1"/>
        <end position="10"/>
    </location>
</feature>
<keyword evidence="8" id="KW-0808">Transferase</keyword>
<dbReference type="HOGENOM" id="CLU_002351_7_1_11"/>
<dbReference type="KEGG" id="cgy:CGLY_13375"/>
<dbReference type="GO" id="GO:0047260">
    <property type="term" value="F:alpha,alpha-trehalose-phosphate synthase (GDP-forming) activity"/>
    <property type="evidence" value="ECO:0007669"/>
    <property type="project" value="RHEA"/>
</dbReference>
<sequence>MTAGDDRTYDADGESSPGTVPTSDMVVVANRLPVDRSVAKDGTVTWSPSPGGLVTALRPVLESSQGSWVGWPGATADAPEEEVHVSDLPEMDGGVTLVPVNITTSEFQTYYEGFSNDTLWPLYHDLIVHPEFHRSWWRAYRTVNERFARAAAEAAAPGATVWVQDYQLHLVPGMLRELRPDLKIGFFLHIPFPAPELFRQLPWRWDVLQGTLGADLIGLHTPDSAWNFLYTLRALGGDVTFAKVGEGDACGADGEGTFNDDGAAGTDESGVSYIRGARLPRRDAVAGTVRTEDGREVKVGVFPISIDTEGVQAKATAPETVSAASALRRRVGSPKILLAGVDRLDYTKGIHQRLKALEQLLSQGLLNPDEVCLIQVATPSRERLDSYARTREDVERTVSRINGAYGSLGHTVVHYSHASMPFAQLVSLYAAADVMLVTALKDGMNLVAKEYVASHSDGSGALVLSEFTGAATQLPNAYLCNPYDVESTAAAIMKAIDSPDDDKQARMQEMWEEVRSHDVHGWARRFLAVLDPEVIDNSGTVDE</sequence>
<dbReference type="EC" id="2.4.1.347" evidence="3"/>
<dbReference type="eggNOG" id="COG0380">
    <property type="taxonomic scope" value="Bacteria"/>
</dbReference>
<dbReference type="Proteomes" id="UP000023703">
    <property type="component" value="Chromosome"/>
</dbReference>
<evidence type="ECO:0000256" key="6">
    <source>
        <dbReference type="ARBA" id="ARBA00093268"/>
    </source>
</evidence>
<reference evidence="8 9" key="1">
    <citation type="journal article" date="2015" name="Int. J. Syst. Evol. Microbiol.">
        <title>Revisiting Corynebacterium glyciniphilum (ex Kubota et al., 1972) sp. nov., nom. rev., isolated from putrefied banana.</title>
        <authorList>
            <person name="Al-Dilaimi A."/>
            <person name="Bednarz H."/>
            <person name="Lomker A."/>
            <person name="Niehaus K."/>
            <person name="Kalinowski J."/>
            <person name="Ruckert C."/>
        </authorList>
    </citation>
    <scope>NUCLEOTIDE SEQUENCE [LARGE SCALE GENOMIC DNA]</scope>
    <source>
        <strain evidence="8">AJ 3170</strain>
    </source>
</reference>
<evidence type="ECO:0000256" key="4">
    <source>
        <dbReference type="ARBA" id="ARBA00047452"/>
    </source>
</evidence>
<dbReference type="Pfam" id="PF00982">
    <property type="entry name" value="Glyco_transf_20"/>
    <property type="match status" value="1"/>
</dbReference>
<keyword evidence="9" id="KW-1185">Reference proteome</keyword>
<organism evidence="8 9">
    <name type="scientific">Corynebacterium glyciniphilum AJ 3170</name>
    <dbReference type="NCBI Taxonomy" id="1404245"/>
    <lineage>
        <taxon>Bacteria</taxon>
        <taxon>Bacillati</taxon>
        <taxon>Actinomycetota</taxon>
        <taxon>Actinomycetes</taxon>
        <taxon>Mycobacteriales</taxon>
        <taxon>Corynebacteriaceae</taxon>
        <taxon>Corynebacterium</taxon>
    </lineage>
</organism>
<evidence type="ECO:0000313" key="8">
    <source>
        <dbReference type="EMBL" id="AHW65115.1"/>
    </source>
</evidence>
<evidence type="ECO:0000256" key="1">
    <source>
        <dbReference type="ARBA" id="ARBA00001525"/>
    </source>
</evidence>
<comment type="catalytic activity">
    <reaction evidence="5">
        <text>ADP-alpha-D-glucose + D-glucose 6-phosphate = alpha,alpha-trehalose 6-phosphate + ADP + H(+)</text>
        <dbReference type="Rhea" id="RHEA:53880"/>
        <dbReference type="ChEBI" id="CHEBI:15378"/>
        <dbReference type="ChEBI" id="CHEBI:57498"/>
        <dbReference type="ChEBI" id="CHEBI:58429"/>
        <dbReference type="ChEBI" id="CHEBI:61548"/>
        <dbReference type="ChEBI" id="CHEBI:456216"/>
        <dbReference type="EC" id="2.4.1.347"/>
    </reaction>
</comment>
<dbReference type="SUPFAM" id="SSF53756">
    <property type="entry name" value="UDP-Glycosyltransferase/glycogen phosphorylase"/>
    <property type="match status" value="1"/>
</dbReference>
<comment type="catalytic activity">
    <reaction evidence="4">
        <text>GDP-alpha-D-glucose + D-glucose 6-phosphate = alpha,alpha-trehalose 6-phosphate + GDP + H(+)</text>
        <dbReference type="Rhea" id="RHEA:14605"/>
        <dbReference type="ChEBI" id="CHEBI:15378"/>
        <dbReference type="ChEBI" id="CHEBI:58189"/>
        <dbReference type="ChEBI" id="CHEBI:58429"/>
        <dbReference type="ChEBI" id="CHEBI:61548"/>
        <dbReference type="ChEBI" id="CHEBI:62230"/>
    </reaction>
</comment>
<dbReference type="Gene3D" id="3.40.50.2000">
    <property type="entry name" value="Glycogen Phosphorylase B"/>
    <property type="match status" value="2"/>
</dbReference>
<dbReference type="PANTHER" id="PTHR10788">
    <property type="entry name" value="TREHALOSE-6-PHOSPHATE SYNTHASE"/>
    <property type="match status" value="1"/>
</dbReference>
<feature type="region of interest" description="Disordered" evidence="7">
    <location>
        <begin position="1"/>
        <end position="23"/>
    </location>
</feature>
<protein>
    <recommendedName>
        <fullName evidence="3">alpha,alpha-trehalose-phosphate synthase (ADP-forming)</fullName>
        <ecNumber evidence="3">2.4.1.347</ecNumber>
    </recommendedName>
</protein>
<dbReference type="STRING" id="1404245.CGLY_13375"/>
<name>X5ECI6_9CORY</name>
<dbReference type="GO" id="GO:0005992">
    <property type="term" value="P:trehalose biosynthetic process"/>
    <property type="evidence" value="ECO:0007669"/>
    <property type="project" value="InterPro"/>
</dbReference>
<gene>
    <name evidence="8" type="primary">otsA</name>
    <name evidence="8" type="ORF">CGLY_13375</name>
</gene>
<evidence type="ECO:0000256" key="7">
    <source>
        <dbReference type="SAM" id="MobiDB-lite"/>
    </source>
</evidence>
<evidence type="ECO:0000256" key="3">
    <source>
        <dbReference type="ARBA" id="ARBA00012842"/>
    </source>
</evidence>
<accession>X5ECI6</accession>
<dbReference type="PANTHER" id="PTHR10788:SF106">
    <property type="entry name" value="BCDNA.GH08860"/>
    <property type="match status" value="1"/>
</dbReference>
<comment type="catalytic activity">
    <reaction evidence="6">
        <text>TDP-alpha-D-glucose + D-glucose 6-phosphate = 5-methyl-UDP + alpha,alpha-trehalose 6-phosphate + H(+)</text>
        <dbReference type="Rhea" id="RHEA:53888"/>
        <dbReference type="ChEBI" id="CHEBI:15378"/>
        <dbReference type="ChEBI" id="CHEBI:58429"/>
        <dbReference type="ChEBI" id="CHEBI:61417"/>
        <dbReference type="ChEBI" id="CHEBI:61548"/>
        <dbReference type="ChEBI" id="CHEBI:137931"/>
    </reaction>
</comment>
<dbReference type="GO" id="GO:0003825">
    <property type="term" value="F:alpha,alpha-trehalose-phosphate synthase (UDP-forming) activity"/>
    <property type="evidence" value="ECO:0007669"/>
    <property type="project" value="TreeGrafter"/>
</dbReference>
<comment type="similarity">
    <text evidence="2">Belongs to the glycosyltransferase 20 family.</text>
</comment>
<dbReference type="CDD" id="cd03788">
    <property type="entry name" value="GT20_TPS"/>
    <property type="match status" value="1"/>
</dbReference>
<evidence type="ECO:0000313" key="9">
    <source>
        <dbReference type="Proteomes" id="UP000023703"/>
    </source>
</evidence>
<dbReference type="EMBL" id="CP006842">
    <property type="protein sequence ID" value="AHW65115.1"/>
    <property type="molecule type" value="Genomic_DNA"/>
</dbReference>
<evidence type="ECO:0000256" key="2">
    <source>
        <dbReference type="ARBA" id="ARBA00008799"/>
    </source>
</evidence>
<evidence type="ECO:0000256" key="5">
    <source>
        <dbReference type="ARBA" id="ARBA00048311"/>
    </source>
</evidence>
<proteinExistence type="inferred from homology"/>
<dbReference type="InterPro" id="IPR001830">
    <property type="entry name" value="Glyco_trans_20"/>
</dbReference>
<dbReference type="AlphaFoldDB" id="X5ECI6"/>